<dbReference type="Gene3D" id="3.30.1330.40">
    <property type="entry name" value="RutC-like"/>
    <property type="match status" value="1"/>
</dbReference>
<dbReference type="OrthoDB" id="9803101at2"/>
<dbReference type="InterPro" id="IPR006175">
    <property type="entry name" value="YjgF/YER057c/UK114"/>
</dbReference>
<comment type="similarity">
    <text evidence="1">Belongs to the RutC family.</text>
</comment>
<dbReference type="Pfam" id="PF01042">
    <property type="entry name" value="Ribonuc_L-PSP"/>
    <property type="match status" value="1"/>
</dbReference>
<name>A0A1I4KWH7_9HYPH</name>
<keyword evidence="3" id="KW-1185">Reference proteome</keyword>
<dbReference type="InterPro" id="IPR035709">
    <property type="entry name" value="YoaB-like"/>
</dbReference>
<dbReference type="RefSeq" id="WP_056237534.1">
    <property type="nucleotide sequence ID" value="NZ_FOSV01000026.1"/>
</dbReference>
<evidence type="ECO:0000313" key="3">
    <source>
        <dbReference type="Proteomes" id="UP000198804"/>
    </source>
</evidence>
<dbReference type="AlphaFoldDB" id="A0A1I4KWH7"/>
<dbReference type="SUPFAM" id="SSF55298">
    <property type="entry name" value="YjgF-like"/>
    <property type="match status" value="1"/>
</dbReference>
<accession>A0A1I4KWH7</accession>
<dbReference type="PANTHER" id="PTHR47328">
    <property type="match status" value="1"/>
</dbReference>
<organism evidence="2 3">
    <name type="scientific">Methylorubrum salsuginis</name>
    <dbReference type="NCBI Taxonomy" id="414703"/>
    <lineage>
        <taxon>Bacteria</taxon>
        <taxon>Pseudomonadati</taxon>
        <taxon>Pseudomonadota</taxon>
        <taxon>Alphaproteobacteria</taxon>
        <taxon>Hyphomicrobiales</taxon>
        <taxon>Methylobacteriaceae</taxon>
        <taxon>Methylorubrum</taxon>
    </lineage>
</organism>
<dbReference type="PROSITE" id="PS01094">
    <property type="entry name" value="UPF0076"/>
    <property type="match status" value="1"/>
</dbReference>
<protein>
    <submittedName>
        <fullName evidence="2">Enamine deaminase RidA, house cleaning of reactive enamine intermediates, YjgF/YER057c/UK114 family</fullName>
    </submittedName>
</protein>
<reference evidence="3" key="1">
    <citation type="submission" date="2016-10" db="EMBL/GenBank/DDBJ databases">
        <authorList>
            <person name="Varghese N."/>
            <person name="Submissions S."/>
        </authorList>
    </citation>
    <scope>NUCLEOTIDE SEQUENCE [LARGE SCALE GENOMIC DNA]</scope>
    <source>
        <strain evidence="3">CGMCC 1.6474</strain>
    </source>
</reference>
<sequence length="119" mass="12689">MTIERYETGPRMCQGAAHGGLVFLAGQVAADPVGNGVTVQTQAVLEQIDRLLAQAGSHKSRILSTTIYLADIATFAEMNAAWDAWVDRENPPARATVEAKLAAPEYLVEIVVVAARGEP</sequence>
<gene>
    <name evidence="2" type="ORF">SAMN04488125_12625</name>
</gene>
<dbReference type="InterPro" id="IPR035959">
    <property type="entry name" value="RutC-like_sf"/>
</dbReference>
<dbReference type="STRING" id="414703.SAMN04488125_12625"/>
<proteinExistence type="inferred from homology"/>
<dbReference type="InterPro" id="IPR019897">
    <property type="entry name" value="RidA_CS"/>
</dbReference>
<dbReference type="EMBL" id="FOSV01000026">
    <property type="protein sequence ID" value="SFL82973.1"/>
    <property type="molecule type" value="Genomic_DNA"/>
</dbReference>
<dbReference type="CDD" id="cd06150">
    <property type="entry name" value="YjgF_YER057c_UK114_like_2"/>
    <property type="match status" value="1"/>
</dbReference>
<evidence type="ECO:0000313" key="2">
    <source>
        <dbReference type="EMBL" id="SFL82973.1"/>
    </source>
</evidence>
<dbReference type="PANTHER" id="PTHR47328:SF1">
    <property type="entry name" value="RUTC FAMILY PROTEIN YOAB"/>
    <property type="match status" value="1"/>
</dbReference>
<dbReference type="Proteomes" id="UP000198804">
    <property type="component" value="Unassembled WGS sequence"/>
</dbReference>
<evidence type="ECO:0000256" key="1">
    <source>
        <dbReference type="ARBA" id="ARBA00010552"/>
    </source>
</evidence>